<gene>
    <name evidence="1" type="ORF">PQG98_05145</name>
</gene>
<dbReference type="RefSeq" id="WP_195475618.1">
    <property type="nucleotide sequence ID" value="NZ_JAQCYP010000001.1"/>
</dbReference>
<organism evidence="1 2">
    <name type="scientific">Bacteroides zhangwenhongii</name>
    <dbReference type="NCBI Taxonomy" id="2650157"/>
    <lineage>
        <taxon>Bacteria</taxon>
        <taxon>Pseudomonadati</taxon>
        <taxon>Bacteroidota</taxon>
        <taxon>Bacteroidia</taxon>
        <taxon>Bacteroidales</taxon>
        <taxon>Bacteroidaceae</taxon>
        <taxon>Bacteroides</taxon>
    </lineage>
</organism>
<protein>
    <recommendedName>
        <fullName evidence="3">Glycosyltransferase</fullName>
    </recommendedName>
</protein>
<evidence type="ECO:0000313" key="2">
    <source>
        <dbReference type="Proteomes" id="UP001215398"/>
    </source>
</evidence>
<evidence type="ECO:0000313" key="1">
    <source>
        <dbReference type="EMBL" id="MDC7135733.1"/>
    </source>
</evidence>
<dbReference type="Gene3D" id="3.40.50.2000">
    <property type="entry name" value="Glycogen Phosphorylase B"/>
    <property type="match status" value="1"/>
</dbReference>
<comment type="caution">
    <text evidence="1">The sequence shown here is derived from an EMBL/GenBank/DDBJ whole genome shotgun (WGS) entry which is preliminary data.</text>
</comment>
<keyword evidence="2" id="KW-1185">Reference proteome</keyword>
<proteinExistence type="predicted"/>
<name>A0ABT5H572_9BACE</name>
<dbReference type="SUPFAM" id="SSF53756">
    <property type="entry name" value="UDP-Glycosyltransferase/glycogen phosphorylase"/>
    <property type="match status" value="1"/>
</dbReference>
<dbReference type="Proteomes" id="UP001215398">
    <property type="component" value="Unassembled WGS sequence"/>
</dbReference>
<sequence>MKEKTIYIADIKSRNTGGKLIGHFVPVAKNYQEIFAGKCKVKVCGGPIYKQYFDKYELVELPYDNYSDSVIEKLRTFINAICLFYKARHQIIVLQQSTPITAFVAIACLYWFTSKLYLIQYNTESVNSTLKRFIYKCAKRKINGFIVPNERVGKSFSDNYCIVTDYIYSKSDVKIVPFAERIWDFGIVGSIFKDKGSLPALEYLASKGFKVLIAGGIGEYELENPIYEIIEKYSNIEYYIGFVDDADFKYYIGHSKYCVLNYCGTYFDRSSGVVLDVIFNGTPVVGTRCSALNIVDENRLGLLYEDIAEINNSNLFDEKKFELYLNSIRKYIDNQSKVRDCLCQFVRN</sequence>
<dbReference type="EMBL" id="JAQPYS010000033">
    <property type="protein sequence ID" value="MDC7135733.1"/>
    <property type="molecule type" value="Genomic_DNA"/>
</dbReference>
<evidence type="ECO:0008006" key="3">
    <source>
        <dbReference type="Google" id="ProtNLM"/>
    </source>
</evidence>
<accession>A0ABT5H572</accession>
<reference evidence="1 2" key="1">
    <citation type="submission" date="2023-01" db="EMBL/GenBank/DDBJ databases">
        <title>Exploring GABA producing Bacteroides strains toward improving mental health.</title>
        <authorList>
            <person name="Yousuf B."/>
            <person name="Bouhlel N.E."/>
            <person name="Mottawea W."/>
            <person name="Hammami R."/>
        </authorList>
    </citation>
    <scope>NUCLEOTIDE SEQUENCE [LARGE SCALE GENOMIC DNA]</scope>
    <source>
        <strain evidence="1 2">UO.H1054</strain>
    </source>
</reference>